<dbReference type="Pfam" id="PF04958">
    <property type="entry name" value="AstA"/>
    <property type="match status" value="1"/>
</dbReference>
<gene>
    <name evidence="4" type="ORF">QRD43_03540</name>
</gene>
<keyword evidence="3 4" id="KW-0012">Acyltransferase</keyword>
<keyword evidence="5" id="KW-1185">Reference proteome</keyword>
<proteinExistence type="predicted"/>
<evidence type="ECO:0000313" key="4">
    <source>
        <dbReference type="EMBL" id="MDL5030969.1"/>
    </source>
</evidence>
<name>A0ABT7LES5_9BURK</name>
<dbReference type="EC" id="2.3.1.109" evidence="4"/>
<evidence type="ECO:0000256" key="2">
    <source>
        <dbReference type="ARBA" id="ARBA00022679"/>
    </source>
</evidence>
<dbReference type="EMBL" id="JASVDS010000001">
    <property type="protein sequence ID" value="MDL5030969.1"/>
    <property type="molecule type" value="Genomic_DNA"/>
</dbReference>
<sequence length="219" mass="23916">MSALDIQTLADGVSLRLPEGRGGLTLVPRLGTQLPRYHFRLGRVVHAAQELGLFRVQQTLLLGNDHTGETELTGLWLDETLDTAGREAALAALVNGARAWIAEHRAACGDWLILELPGWRTHEGRSPFWEALGARFHPRDAIAAKARWGAAWCSHLAALLPRQTLYLSFLGDAAQQACGRTDAAHEQLLPALHRLGFLPPLQVRIDDGGPVLSCPLPRD</sequence>
<dbReference type="PANTHER" id="PTHR30420">
    <property type="entry name" value="N-SUCCINYLARGININE DIHYDROLASE"/>
    <property type="match status" value="1"/>
</dbReference>
<reference evidence="4 5" key="1">
    <citation type="submission" date="2023-06" db="EMBL/GenBank/DDBJ databases">
        <title>Pelomonas sp. APW6 16S ribosomal RNA gene genome sequencing and assembly.</title>
        <authorList>
            <person name="Woo H."/>
        </authorList>
    </citation>
    <scope>NUCLEOTIDE SEQUENCE [LARGE SCALE GENOMIC DNA]</scope>
    <source>
        <strain evidence="4 5">APW6</strain>
    </source>
</reference>
<evidence type="ECO:0000256" key="3">
    <source>
        <dbReference type="ARBA" id="ARBA00023315"/>
    </source>
</evidence>
<dbReference type="InterPro" id="IPR007041">
    <property type="entry name" value="Arg_succinylTrfase_AstA/AruG"/>
</dbReference>
<comment type="caution">
    <text evidence="4">The sequence shown here is derived from an EMBL/GenBank/DDBJ whole genome shotgun (WGS) entry which is preliminary data.</text>
</comment>
<dbReference type="Proteomes" id="UP001238603">
    <property type="component" value="Unassembled WGS sequence"/>
</dbReference>
<organism evidence="4 5">
    <name type="scientific">Roseateles subflavus</name>
    <dbReference type="NCBI Taxonomy" id="3053353"/>
    <lineage>
        <taxon>Bacteria</taxon>
        <taxon>Pseudomonadati</taxon>
        <taxon>Pseudomonadota</taxon>
        <taxon>Betaproteobacteria</taxon>
        <taxon>Burkholderiales</taxon>
        <taxon>Sphaerotilaceae</taxon>
        <taxon>Roseateles</taxon>
    </lineage>
</organism>
<evidence type="ECO:0000313" key="5">
    <source>
        <dbReference type="Proteomes" id="UP001238603"/>
    </source>
</evidence>
<keyword evidence="1" id="KW-0056">Arginine metabolism</keyword>
<protein>
    <submittedName>
        <fullName evidence="4">Arginine N-succinyltransferase</fullName>
        <ecNumber evidence="4">2.3.1.109</ecNumber>
    </submittedName>
</protein>
<keyword evidence="2 4" id="KW-0808">Transferase</keyword>
<dbReference type="PANTHER" id="PTHR30420:SF1">
    <property type="entry name" value="ARGININE N-SUCCINYLTRANSFERASE"/>
    <property type="match status" value="1"/>
</dbReference>
<accession>A0ABT7LES5</accession>
<dbReference type="GO" id="GO:0008791">
    <property type="term" value="F:arginine N-succinyltransferase activity"/>
    <property type="evidence" value="ECO:0007669"/>
    <property type="project" value="UniProtKB-EC"/>
</dbReference>
<dbReference type="RefSeq" id="WP_285981090.1">
    <property type="nucleotide sequence ID" value="NZ_JASVDS010000001.1"/>
</dbReference>
<evidence type="ECO:0000256" key="1">
    <source>
        <dbReference type="ARBA" id="ARBA00022503"/>
    </source>
</evidence>
<dbReference type="SUPFAM" id="SSF55729">
    <property type="entry name" value="Acyl-CoA N-acyltransferases (Nat)"/>
    <property type="match status" value="1"/>
</dbReference>
<dbReference type="InterPro" id="IPR016181">
    <property type="entry name" value="Acyl_CoA_acyltransferase"/>
</dbReference>